<keyword evidence="2" id="KW-1185">Reference proteome</keyword>
<dbReference type="EMBL" id="JAGGJR010000010">
    <property type="protein sequence ID" value="MBP1875266.1"/>
    <property type="molecule type" value="Genomic_DNA"/>
</dbReference>
<organism evidence="1 2">
    <name type="scientific">Ensifer adhaerens</name>
    <name type="common">Sinorhizobium morelense</name>
    <dbReference type="NCBI Taxonomy" id="106592"/>
    <lineage>
        <taxon>Bacteria</taxon>
        <taxon>Pseudomonadati</taxon>
        <taxon>Pseudomonadota</taxon>
        <taxon>Alphaproteobacteria</taxon>
        <taxon>Hyphomicrobiales</taxon>
        <taxon>Rhizobiaceae</taxon>
        <taxon>Sinorhizobium/Ensifer group</taxon>
        <taxon>Ensifer</taxon>
    </lineage>
</organism>
<evidence type="ECO:0000313" key="2">
    <source>
        <dbReference type="Proteomes" id="UP000823773"/>
    </source>
</evidence>
<protein>
    <submittedName>
        <fullName evidence="1">Uncharacterized protein</fullName>
    </submittedName>
</protein>
<reference evidence="1" key="1">
    <citation type="submission" date="2021-03" db="EMBL/GenBank/DDBJ databases">
        <title>Genomic Encyclopedia of Type Strains, Phase IV (KMG-IV): sequencing the most valuable type-strain genomes for metagenomic binning, comparative biology and taxonomic classification.</title>
        <authorList>
            <person name="Goeker M."/>
        </authorList>
    </citation>
    <scope>NUCLEOTIDE SEQUENCE</scope>
    <source>
        <strain evidence="1">DSM 18131</strain>
    </source>
</reference>
<dbReference type="Proteomes" id="UP000823773">
    <property type="component" value="Unassembled WGS sequence"/>
</dbReference>
<evidence type="ECO:0000313" key="1">
    <source>
        <dbReference type="EMBL" id="MBP1875266.1"/>
    </source>
</evidence>
<name>A0ACC5T287_ENSAD</name>
<sequence length="139" mass="15621">MHVTRLLPLLLLVLPAGCAYPIYKQLKPAADVSVQDANGVPIAGANVHLWTVVYPHHRRGPAEMKETDTSGNARFPSESEWRVEALVIHGYDVFAWRWCVAKPGYETRHLSYDDWLNTKSPIVLREGISQPCKEPEAFG</sequence>
<comment type="caution">
    <text evidence="1">The sequence shown here is derived from an EMBL/GenBank/DDBJ whole genome shotgun (WGS) entry which is preliminary data.</text>
</comment>
<accession>A0ACC5T287</accession>
<proteinExistence type="predicted"/>
<gene>
    <name evidence="1" type="ORF">J2Z19_005002</name>
</gene>